<reference evidence="9" key="1">
    <citation type="journal article" date="2019" name="Int. J. Syst. Evol. Microbiol.">
        <title>The Global Catalogue of Microorganisms (GCM) 10K type strain sequencing project: providing services to taxonomists for standard genome sequencing and annotation.</title>
        <authorList>
            <consortium name="The Broad Institute Genomics Platform"/>
            <consortium name="The Broad Institute Genome Sequencing Center for Infectious Disease"/>
            <person name="Wu L."/>
            <person name="Ma J."/>
        </authorList>
    </citation>
    <scope>NUCLEOTIDE SEQUENCE [LARGE SCALE GENOMIC DNA]</scope>
    <source>
        <strain evidence="9">TISTR 1571</strain>
    </source>
</reference>
<dbReference type="Gene3D" id="2.40.10.350">
    <property type="entry name" value="Rod shape-determining protein MreC, domain 2"/>
    <property type="match status" value="1"/>
</dbReference>
<dbReference type="Proteomes" id="UP001597452">
    <property type="component" value="Unassembled WGS sequence"/>
</dbReference>
<evidence type="ECO:0000256" key="6">
    <source>
        <dbReference type="SAM" id="Coils"/>
    </source>
</evidence>
<dbReference type="InterPro" id="IPR007221">
    <property type="entry name" value="MreC"/>
</dbReference>
<dbReference type="RefSeq" id="WP_377327036.1">
    <property type="nucleotide sequence ID" value="NZ_JBHUMZ010000008.1"/>
</dbReference>
<dbReference type="PANTHER" id="PTHR34138:SF1">
    <property type="entry name" value="CELL SHAPE-DETERMINING PROTEIN MREC"/>
    <property type="match status" value="1"/>
</dbReference>
<protein>
    <recommendedName>
        <fullName evidence="2 5">Cell shape-determining protein MreC</fullName>
    </recommendedName>
    <alternativeName>
        <fullName evidence="4 5">Cell shape protein MreC</fullName>
    </alternativeName>
</protein>
<evidence type="ECO:0000256" key="3">
    <source>
        <dbReference type="ARBA" id="ARBA00022960"/>
    </source>
</evidence>
<dbReference type="Gene3D" id="2.40.10.340">
    <property type="entry name" value="Rod shape-determining protein MreC, domain 1"/>
    <property type="match status" value="1"/>
</dbReference>
<dbReference type="NCBIfam" id="TIGR00219">
    <property type="entry name" value="mreC"/>
    <property type="match status" value="1"/>
</dbReference>
<dbReference type="InterPro" id="IPR042175">
    <property type="entry name" value="Cell/Rod_MreC_2"/>
</dbReference>
<keyword evidence="9" id="KW-1185">Reference proteome</keyword>
<proteinExistence type="inferred from homology"/>
<evidence type="ECO:0000259" key="7">
    <source>
        <dbReference type="Pfam" id="PF04085"/>
    </source>
</evidence>
<keyword evidence="6" id="KW-0175">Coiled coil</keyword>
<accession>A0ABW5Q6J9</accession>
<evidence type="ECO:0000313" key="8">
    <source>
        <dbReference type="EMBL" id="MFD2637565.1"/>
    </source>
</evidence>
<organism evidence="8 9">
    <name type="scientific">Piscibacillus salipiscarius</name>
    <dbReference type="NCBI Taxonomy" id="299480"/>
    <lineage>
        <taxon>Bacteria</taxon>
        <taxon>Bacillati</taxon>
        <taxon>Bacillota</taxon>
        <taxon>Bacilli</taxon>
        <taxon>Bacillales</taxon>
        <taxon>Bacillaceae</taxon>
        <taxon>Piscibacillus</taxon>
    </lineage>
</organism>
<evidence type="ECO:0000313" key="9">
    <source>
        <dbReference type="Proteomes" id="UP001597452"/>
    </source>
</evidence>
<dbReference type="Pfam" id="PF04085">
    <property type="entry name" value="MreC"/>
    <property type="match status" value="1"/>
</dbReference>
<dbReference type="PIRSF" id="PIRSF038471">
    <property type="entry name" value="MreC"/>
    <property type="match status" value="1"/>
</dbReference>
<feature type="domain" description="Rod shape-determining protein MreC beta-barrel core" evidence="7">
    <location>
        <begin position="123"/>
        <end position="273"/>
    </location>
</feature>
<dbReference type="EMBL" id="JBHUMZ010000008">
    <property type="protein sequence ID" value="MFD2637565.1"/>
    <property type="molecule type" value="Genomic_DNA"/>
</dbReference>
<gene>
    <name evidence="8" type="primary">mreC</name>
    <name evidence="8" type="ORF">ACFSW4_01605</name>
</gene>
<evidence type="ECO:0000256" key="1">
    <source>
        <dbReference type="ARBA" id="ARBA00009369"/>
    </source>
</evidence>
<comment type="similarity">
    <text evidence="1 5">Belongs to the MreC family.</text>
</comment>
<evidence type="ECO:0000256" key="2">
    <source>
        <dbReference type="ARBA" id="ARBA00013855"/>
    </source>
</evidence>
<keyword evidence="3 5" id="KW-0133">Cell shape</keyword>
<comment type="function">
    <text evidence="5">Involved in formation and maintenance of cell shape.</text>
</comment>
<dbReference type="PANTHER" id="PTHR34138">
    <property type="entry name" value="CELL SHAPE-DETERMINING PROTEIN MREC"/>
    <property type="match status" value="1"/>
</dbReference>
<evidence type="ECO:0000256" key="5">
    <source>
        <dbReference type="PIRNR" id="PIRNR038471"/>
    </source>
</evidence>
<dbReference type="Gene3D" id="1.20.5.490">
    <property type="entry name" value="Single helix bin"/>
    <property type="match status" value="1"/>
</dbReference>
<evidence type="ECO:0000256" key="4">
    <source>
        <dbReference type="ARBA" id="ARBA00032089"/>
    </source>
</evidence>
<feature type="coiled-coil region" evidence="6">
    <location>
        <begin position="69"/>
        <end position="113"/>
    </location>
</feature>
<name>A0ABW5Q6J9_9BACI</name>
<comment type="caution">
    <text evidence="8">The sequence shown here is derived from an EMBL/GenBank/DDBJ whole genome shotgun (WGS) entry which is preliminary data.</text>
</comment>
<dbReference type="InterPro" id="IPR042177">
    <property type="entry name" value="Cell/Rod_1"/>
</dbReference>
<sequence length="291" mass="32442">MPSFLRKRKLIVLFTAIILVVTMIGYSLKADEQSNIGVQFISDTVGFFQNIVYQPVNYVIGFFDNIDEVQNVFKQNQVLKEELQDYKTLAFQVNELEKENKELRSLIEIEKAISDYTPIKATVISRSPEQWFEQVKINRGRMHGVEPNMAVSTASGMVGKVIGASQMTSTVQLLSGFDEDNRISAVVDGNEEVFGLVEGYDDETGTLIFRDMTDSGQLEVGQTIISSGMGGVFPRGLLIGEVSSVELDQYGLTKIAHIKPAADLVDINHVMVIDRDIYSPAIDKEKAEEEE</sequence>
<dbReference type="InterPro" id="IPR055342">
    <property type="entry name" value="MreC_beta-barrel_core"/>
</dbReference>